<dbReference type="InterPro" id="IPR017853">
    <property type="entry name" value="GH"/>
</dbReference>
<name>A0ABW0I358_9BACT</name>
<dbReference type="InterPro" id="IPR001360">
    <property type="entry name" value="Glyco_hydro_1"/>
</dbReference>
<comment type="caution">
    <text evidence="1">The sequence shown here is derived from an EMBL/GenBank/DDBJ whole genome shotgun (WGS) entry which is preliminary data.</text>
</comment>
<reference evidence="2" key="1">
    <citation type="journal article" date="2019" name="Int. J. Syst. Evol. Microbiol.">
        <title>The Global Catalogue of Microorganisms (GCM) 10K type strain sequencing project: providing services to taxonomists for standard genome sequencing and annotation.</title>
        <authorList>
            <consortium name="The Broad Institute Genomics Platform"/>
            <consortium name="The Broad Institute Genome Sequencing Center for Infectious Disease"/>
            <person name="Wu L."/>
            <person name="Ma J."/>
        </authorList>
    </citation>
    <scope>NUCLEOTIDE SEQUENCE [LARGE SCALE GENOMIC DNA]</scope>
    <source>
        <strain evidence="2">CCUG 55250</strain>
    </source>
</reference>
<protein>
    <submittedName>
        <fullName evidence="1">Family 1 glycosylhydrolase</fullName>
    </submittedName>
</protein>
<dbReference type="SUPFAM" id="SSF51445">
    <property type="entry name" value="(Trans)glycosidases"/>
    <property type="match status" value="1"/>
</dbReference>
<dbReference type="EMBL" id="JBHSMA010000001">
    <property type="protein sequence ID" value="MFC5407683.1"/>
    <property type="molecule type" value="Genomic_DNA"/>
</dbReference>
<dbReference type="Proteomes" id="UP001596106">
    <property type="component" value="Unassembled WGS sequence"/>
</dbReference>
<gene>
    <name evidence="1" type="ORF">ACFPMF_00060</name>
</gene>
<dbReference type="Gene3D" id="3.20.20.80">
    <property type="entry name" value="Glycosidases"/>
    <property type="match status" value="1"/>
</dbReference>
<proteinExistence type="predicted"/>
<organism evidence="1 2">
    <name type="scientific">Larkinella bovis</name>
    <dbReference type="NCBI Taxonomy" id="683041"/>
    <lineage>
        <taxon>Bacteria</taxon>
        <taxon>Pseudomonadati</taxon>
        <taxon>Bacteroidota</taxon>
        <taxon>Cytophagia</taxon>
        <taxon>Cytophagales</taxon>
        <taxon>Spirosomataceae</taxon>
        <taxon>Larkinella</taxon>
    </lineage>
</organism>
<evidence type="ECO:0000313" key="2">
    <source>
        <dbReference type="Proteomes" id="UP001596106"/>
    </source>
</evidence>
<dbReference type="Pfam" id="PF00232">
    <property type="entry name" value="Glyco_hydro_1"/>
    <property type="match status" value="1"/>
</dbReference>
<keyword evidence="2" id="KW-1185">Reference proteome</keyword>
<sequence length="439" mass="50497">MSQQAGPAAPGSSVSQPLALWGGIECTVNRVGNSYQDQLQRSGHHHRADDLVRIAELGLKTLRYPILWERTAPERIDQPDWRWTDERLGLLRQLAIRPIVGLVHHGCGPRYATFNGPNFEQQLPRFARQVAERYPWVDAYTPVNEPLTTARFSGLYGHWFPHKTNVRVFAEILLRQCRATVLSMQQIRQVQPQAQLIQTDDLGQVHSTPLLAYQAEWENHRRWLTWDLLCGRVTDHHPLWDYLRWAGISQQELAYFSDHPTPPSVIGVNHYITSERYLDEQLWQYPAHQWGGNNRHRYVDTEVVRAAPEQRTGLGGLLRQTWERYGLPIAVTEAHLGCTVDEQMRWLLEVWQQTEEARKAGVDVRAVTAWALLGSYDWDSLLTRQEGHYEAGVFDVRAGHLQPTLLARLVHRLATGQKPGKLVPPGLGWWQTVPEMKFI</sequence>
<dbReference type="RefSeq" id="WP_379840366.1">
    <property type="nucleotide sequence ID" value="NZ_JBHSMA010000001.1"/>
</dbReference>
<evidence type="ECO:0000313" key="1">
    <source>
        <dbReference type="EMBL" id="MFC5407683.1"/>
    </source>
</evidence>
<accession>A0ABW0I358</accession>